<accession>A0AAD4INK7</accession>
<dbReference type="PROSITE" id="PS00375">
    <property type="entry name" value="UDPGT"/>
    <property type="match status" value="1"/>
</dbReference>
<evidence type="ECO:0000313" key="7">
    <source>
        <dbReference type="EMBL" id="KAH6756184.1"/>
    </source>
</evidence>
<evidence type="ECO:0000313" key="8">
    <source>
        <dbReference type="Proteomes" id="UP001190926"/>
    </source>
</evidence>
<dbReference type="GO" id="GO:0016138">
    <property type="term" value="P:glycoside biosynthetic process"/>
    <property type="evidence" value="ECO:0007669"/>
    <property type="project" value="UniProtKB-ARBA"/>
</dbReference>
<dbReference type="Pfam" id="PF26168">
    <property type="entry name" value="Glyco_transf_N"/>
    <property type="match status" value="1"/>
</dbReference>
<reference evidence="7 8" key="1">
    <citation type="journal article" date="2021" name="Nat. Commun.">
        <title>Incipient diploidization of the medicinal plant Perilla within 10,000 years.</title>
        <authorList>
            <person name="Zhang Y."/>
            <person name="Shen Q."/>
            <person name="Leng L."/>
            <person name="Zhang D."/>
            <person name="Chen S."/>
            <person name="Shi Y."/>
            <person name="Ning Z."/>
            <person name="Chen S."/>
        </authorList>
    </citation>
    <scope>NUCLEOTIDE SEQUENCE [LARGE SCALE GENOMIC DNA]</scope>
    <source>
        <strain evidence="8">cv. PC099</strain>
    </source>
</reference>
<evidence type="ECO:0000256" key="5">
    <source>
        <dbReference type="RuleBase" id="RU362057"/>
    </source>
</evidence>
<name>A0AAD4INK7_PERFH</name>
<evidence type="ECO:0000256" key="2">
    <source>
        <dbReference type="ARBA" id="ARBA00022676"/>
    </source>
</evidence>
<feature type="domain" description="Glycosyltransferase N-terminal" evidence="6">
    <location>
        <begin position="9"/>
        <end position="233"/>
    </location>
</feature>
<comment type="similarity">
    <text evidence="1 4">Belongs to the UDP-glycosyltransferase family.</text>
</comment>
<evidence type="ECO:0000256" key="3">
    <source>
        <dbReference type="ARBA" id="ARBA00022679"/>
    </source>
</evidence>
<dbReference type="GO" id="GO:0008194">
    <property type="term" value="F:UDP-glycosyltransferase activity"/>
    <property type="evidence" value="ECO:0007669"/>
    <property type="project" value="InterPro"/>
</dbReference>
<dbReference type="CDD" id="cd03784">
    <property type="entry name" value="GT1_Gtf-like"/>
    <property type="match status" value="1"/>
</dbReference>
<dbReference type="EC" id="2.4.1.-" evidence="5"/>
<keyword evidence="8" id="KW-1185">Reference proteome</keyword>
<sequence length="457" mass="52134">METTNQTRLTILMFPWLAHGHIFPYLELAQNLSKHNFQIYYCSTPINLNSIKTILATTSTVGVPIRLIELHLPSSPELPPDFHTTKNTPPNLMPKLHEAFHQSKPEFTTIISSLKPDLLIYDCFQPWAASIASSLRIPAVHFAVSAAAVYAYYFHLYTRRDSSPFPYDAIYLRGYEEKAFKRTIVAKKIEDDDQDRGFAHYTLSQEIVLIKTCRSLEDKYIDYLSLLSQKKQIIVGSLITPTTNDDDDSSNHSMIMQWLSSKKRFSTVFISVGSENYLSKNQMREIAKGLEISDVNFIWVMRFPRGERGEREEALPEGFLERTRERGMIVEWAPQDKILAHSNIGAFVSHCGWNSTLESIHFGVPVIGIPFKIDQPLNAKLMVEVGVAVEIVRDENGDFSCEEFANAINKVVVGKNGEEMREKAAELSEKMRSEEETAISEAARLLRRICMERMQQN</sequence>
<evidence type="ECO:0000256" key="4">
    <source>
        <dbReference type="RuleBase" id="RU003718"/>
    </source>
</evidence>
<dbReference type="FunFam" id="3.40.50.2000:FF:000060">
    <property type="entry name" value="Glycosyltransferase"/>
    <property type="match status" value="1"/>
</dbReference>
<dbReference type="PANTHER" id="PTHR48044">
    <property type="entry name" value="GLYCOSYLTRANSFERASE"/>
    <property type="match status" value="1"/>
</dbReference>
<evidence type="ECO:0000256" key="1">
    <source>
        <dbReference type="ARBA" id="ARBA00009995"/>
    </source>
</evidence>
<dbReference type="Gene3D" id="3.40.50.2000">
    <property type="entry name" value="Glycogen Phosphorylase B"/>
    <property type="match status" value="2"/>
</dbReference>
<dbReference type="InterPro" id="IPR035595">
    <property type="entry name" value="UDP_glycos_trans_CS"/>
</dbReference>
<dbReference type="EMBL" id="SDAM02029566">
    <property type="protein sequence ID" value="KAH6756184.1"/>
    <property type="molecule type" value="Genomic_DNA"/>
</dbReference>
<dbReference type="AlphaFoldDB" id="A0AAD4INK7"/>
<dbReference type="PANTHER" id="PTHR48044:SF82">
    <property type="entry name" value="GLYCOSYLTRANSFERASE"/>
    <property type="match status" value="1"/>
</dbReference>
<dbReference type="Pfam" id="PF00201">
    <property type="entry name" value="UDPGT"/>
    <property type="match status" value="1"/>
</dbReference>
<protein>
    <recommendedName>
        <fullName evidence="5">Glycosyltransferase</fullName>
        <ecNumber evidence="5">2.4.1.-</ecNumber>
    </recommendedName>
</protein>
<keyword evidence="3 4" id="KW-0808">Transferase</keyword>
<dbReference type="Proteomes" id="UP001190926">
    <property type="component" value="Unassembled WGS sequence"/>
</dbReference>
<organism evidence="7 8">
    <name type="scientific">Perilla frutescens var. hirtella</name>
    <name type="common">Perilla citriodora</name>
    <name type="synonym">Perilla setoyensis</name>
    <dbReference type="NCBI Taxonomy" id="608512"/>
    <lineage>
        <taxon>Eukaryota</taxon>
        <taxon>Viridiplantae</taxon>
        <taxon>Streptophyta</taxon>
        <taxon>Embryophyta</taxon>
        <taxon>Tracheophyta</taxon>
        <taxon>Spermatophyta</taxon>
        <taxon>Magnoliopsida</taxon>
        <taxon>eudicotyledons</taxon>
        <taxon>Gunneridae</taxon>
        <taxon>Pentapetalae</taxon>
        <taxon>asterids</taxon>
        <taxon>lamiids</taxon>
        <taxon>Lamiales</taxon>
        <taxon>Lamiaceae</taxon>
        <taxon>Nepetoideae</taxon>
        <taxon>Elsholtzieae</taxon>
        <taxon>Perilla</taxon>
    </lineage>
</organism>
<keyword evidence="2 4" id="KW-0328">Glycosyltransferase</keyword>
<dbReference type="SUPFAM" id="SSF53756">
    <property type="entry name" value="UDP-Glycosyltransferase/glycogen phosphorylase"/>
    <property type="match status" value="1"/>
</dbReference>
<proteinExistence type="inferred from homology"/>
<gene>
    <name evidence="7" type="ORF">C2S53_004283</name>
</gene>
<comment type="caution">
    <text evidence="7">The sequence shown here is derived from an EMBL/GenBank/DDBJ whole genome shotgun (WGS) entry which is preliminary data.</text>
</comment>
<dbReference type="InterPro" id="IPR058980">
    <property type="entry name" value="Glyco_transf_N"/>
</dbReference>
<evidence type="ECO:0000259" key="6">
    <source>
        <dbReference type="Pfam" id="PF26168"/>
    </source>
</evidence>
<dbReference type="InterPro" id="IPR002213">
    <property type="entry name" value="UDP_glucos_trans"/>
</dbReference>